<feature type="binding site" evidence="5">
    <location>
        <position position="2"/>
    </location>
    <ligand>
        <name>Ni(2+)</name>
        <dbReference type="ChEBI" id="CHEBI:49786"/>
    </ligand>
</feature>
<accession>B8EJD9</accession>
<keyword evidence="4 5" id="KW-0862">Zinc</keyword>
<organism evidence="6 7">
    <name type="scientific">Methylocella silvestris (strain DSM 15510 / CIP 108128 / LMG 27833 / NCIMB 13906 / BL2)</name>
    <dbReference type="NCBI Taxonomy" id="395965"/>
    <lineage>
        <taxon>Bacteria</taxon>
        <taxon>Pseudomonadati</taxon>
        <taxon>Pseudomonadota</taxon>
        <taxon>Alphaproteobacteria</taxon>
        <taxon>Hyphomicrobiales</taxon>
        <taxon>Beijerinckiaceae</taxon>
        <taxon>Methylocella</taxon>
    </lineage>
</organism>
<evidence type="ECO:0000256" key="5">
    <source>
        <dbReference type="HAMAP-Rule" id="MF_00213"/>
    </source>
</evidence>
<feature type="binding site" evidence="5">
    <location>
        <position position="86"/>
    </location>
    <ligand>
        <name>Zn(2+)</name>
        <dbReference type="ChEBI" id="CHEBI:29105"/>
    </ligand>
</feature>
<dbReference type="InterPro" id="IPR020538">
    <property type="entry name" value="Hydgase_Ni_incorp_HypA/HybF_CS"/>
</dbReference>
<dbReference type="GO" id="GO:0008270">
    <property type="term" value="F:zinc ion binding"/>
    <property type="evidence" value="ECO:0007669"/>
    <property type="project" value="UniProtKB-UniRule"/>
</dbReference>
<reference evidence="6 7" key="1">
    <citation type="journal article" date="2010" name="J. Bacteriol.">
        <title>Complete genome sequence of the aerobic facultative methanotroph Methylocella silvestris BL2.</title>
        <authorList>
            <person name="Chen Y."/>
            <person name="Crombie A."/>
            <person name="Rahman M.T."/>
            <person name="Dedysh S.N."/>
            <person name="Liesack W."/>
            <person name="Stott M.B."/>
            <person name="Alam M."/>
            <person name="Theisen A.R."/>
            <person name="Murrell J.C."/>
            <person name="Dunfield P.F."/>
        </authorList>
    </citation>
    <scope>NUCLEOTIDE SEQUENCE [LARGE SCALE GENOMIC DNA]</scope>
    <source>
        <strain evidence="7">DSM 15510 / CIP 108128 / LMG 27833 / NCIMB 13906 / BL2</strain>
    </source>
</reference>
<dbReference type="Proteomes" id="UP000002257">
    <property type="component" value="Chromosome"/>
</dbReference>
<keyword evidence="3 5" id="KW-0479">Metal-binding</keyword>
<dbReference type="OrthoDB" id="288014at2"/>
<feature type="binding site" evidence="5">
    <location>
        <position position="70"/>
    </location>
    <ligand>
        <name>Zn(2+)</name>
        <dbReference type="ChEBI" id="CHEBI:29105"/>
    </ligand>
</feature>
<evidence type="ECO:0000256" key="4">
    <source>
        <dbReference type="ARBA" id="ARBA00022833"/>
    </source>
</evidence>
<evidence type="ECO:0000256" key="2">
    <source>
        <dbReference type="ARBA" id="ARBA00022596"/>
    </source>
</evidence>
<keyword evidence="7" id="KW-1185">Reference proteome</keyword>
<dbReference type="EMBL" id="CP001280">
    <property type="protein sequence ID" value="ACK52631.1"/>
    <property type="molecule type" value="Genomic_DNA"/>
</dbReference>
<evidence type="ECO:0000313" key="6">
    <source>
        <dbReference type="EMBL" id="ACK52631.1"/>
    </source>
</evidence>
<dbReference type="PANTHER" id="PTHR34535">
    <property type="entry name" value="HYDROGENASE MATURATION FACTOR HYPA"/>
    <property type="match status" value="1"/>
</dbReference>
<dbReference type="Pfam" id="PF01155">
    <property type="entry name" value="HypA"/>
    <property type="match status" value="1"/>
</dbReference>
<dbReference type="PROSITE" id="PS01249">
    <property type="entry name" value="HYPA"/>
    <property type="match status" value="1"/>
</dbReference>
<evidence type="ECO:0000256" key="3">
    <source>
        <dbReference type="ARBA" id="ARBA00022723"/>
    </source>
</evidence>
<evidence type="ECO:0000256" key="1">
    <source>
        <dbReference type="ARBA" id="ARBA00010748"/>
    </source>
</evidence>
<gene>
    <name evidence="5" type="primary">hypA</name>
    <name evidence="6" type="ordered locus">Msil_3749</name>
</gene>
<dbReference type="RefSeq" id="WP_012592699.1">
    <property type="nucleotide sequence ID" value="NC_011666.1"/>
</dbReference>
<sequence length="112" mass="12111">MHELGITRNIVSIVEEAAKGRRVTRVTLDVGQLSGVMPEAILFCFDIVAKGTLLDGAKLDINSIAGRGRCRACGRAFETSTLFEPCGCGSRSIERLAGEELKIRNMEIEEAA</sequence>
<dbReference type="Gene3D" id="3.30.2320.80">
    <property type="match status" value="1"/>
</dbReference>
<dbReference type="STRING" id="395965.Msil_3749"/>
<protein>
    <recommendedName>
        <fullName evidence="5">Hydrogenase maturation factor HypA</fullName>
    </recommendedName>
</protein>
<dbReference type="KEGG" id="msl:Msil_3749"/>
<name>B8EJD9_METSB</name>
<dbReference type="HOGENOM" id="CLU_126929_3_0_5"/>
<proteinExistence type="inferred from homology"/>
<dbReference type="AlphaFoldDB" id="B8EJD9"/>
<dbReference type="HAMAP" id="MF_00213">
    <property type="entry name" value="HypA_HybF"/>
    <property type="match status" value="1"/>
</dbReference>
<feature type="binding site" evidence="5">
    <location>
        <position position="88"/>
    </location>
    <ligand>
        <name>Zn(2+)</name>
        <dbReference type="ChEBI" id="CHEBI:29105"/>
    </ligand>
</feature>
<keyword evidence="2 5" id="KW-0533">Nickel</keyword>
<dbReference type="GO" id="GO:0016151">
    <property type="term" value="F:nickel cation binding"/>
    <property type="evidence" value="ECO:0007669"/>
    <property type="project" value="UniProtKB-UniRule"/>
</dbReference>
<comment type="function">
    <text evidence="5">Involved in the maturation of [NiFe] hydrogenases. Required for nickel insertion into the metal center of the hydrogenase.</text>
</comment>
<dbReference type="PIRSF" id="PIRSF004761">
    <property type="entry name" value="Hydrgn_mat_HypA"/>
    <property type="match status" value="1"/>
</dbReference>
<evidence type="ECO:0000313" key="7">
    <source>
        <dbReference type="Proteomes" id="UP000002257"/>
    </source>
</evidence>
<dbReference type="PANTHER" id="PTHR34535:SF3">
    <property type="entry name" value="HYDROGENASE MATURATION FACTOR HYPA"/>
    <property type="match status" value="1"/>
</dbReference>
<comment type="similarity">
    <text evidence="1 5">Belongs to the HypA/HybF family.</text>
</comment>
<feature type="binding site" evidence="5">
    <location>
        <position position="73"/>
    </location>
    <ligand>
        <name>Zn(2+)</name>
        <dbReference type="ChEBI" id="CHEBI:29105"/>
    </ligand>
</feature>
<dbReference type="GO" id="GO:0051604">
    <property type="term" value="P:protein maturation"/>
    <property type="evidence" value="ECO:0007669"/>
    <property type="project" value="InterPro"/>
</dbReference>
<dbReference type="eggNOG" id="COG0375">
    <property type="taxonomic scope" value="Bacteria"/>
</dbReference>
<dbReference type="InterPro" id="IPR000688">
    <property type="entry name" value="HypA/HybF"/>
</dbReference>